<dbReference type="Proteomes" id="UP001139125">
    <property type="component" value="Unassembled WGS sequence"/>
</dbReference>
<feature type="transmembrane region" description="Helical" evidence="1">
    <location>
        <begin position="49"/>
        <end position="72"/>
    </location>
</feature>
<keyword evidence="1" id="KW-0812">Transmembrane</keyword>
<proteinExistence type="predicted"/>
<evidence type="ECO:0000313" key="3">
    <source>
        <dbReference type="Proteomes" id="UP001139125"/>
    </source>
</evidence>
<feature type="transmembrane region" description="Helical" evidence="1">
    <location>
        <begin position="6"/>
        <end position="28"/>
    </location>
</feature>
<dbReference type="RefSeq" id="WP_255135938.1">
    <property type="nucleotide sequence ID" value="NZ_JANDBC010000004.1"/>
</dbReference>
<dbReference type="AlphaFoldDB" id="A0A9X2RG38"/>
<evidence type="ECO:0000256" key="1">
    <source>
        <dbReference type="SAM" id="Phobius"/>
    </source>
</evidence>
<name>A0A9X2RG38_9BACT</name>
<dbReference type="EMBL" id="JANDBC010000004">
    <property type="protein sequence ID" value="MCP9293036.1"/>
    <property type="molecule type" value="Genomic_DNA"/>
</dbReference>
<organism evidence="2 3">
    <name type="scientific">Gracilimonas sediminicola</name>
    <dbReference type="NCBI Taxonomy" id="2952158"/>
    <lineage>
        <taxon>Bacteria</taxon>
        <taxon>Pseudomonadati</taxon>
        <taxon>Balneolota</taxon>
        <taxon>Balneolia</taxon>
        <taxon>Balneolales</taxon>
        <taxon>Balneolaceae</taxon>
        <taxon>Gracilimonas</taxon>
    </lineage>
</organism>
<accession>A0A9X2RG38</accession>
<comment type="caution">
    <text evidence="2">The sequence shown here is derived from an EMBL/GenBank/DDBJ whole genome shotgun (WGS) entry which is preliminary data.</text>
</comment>
<reference evidence="2" key="1">
    <citation type="submission" date="2022-06" db="EMBL/GenBank/DDBJ databases">
        <title>Gracilimonas sp. CAU 1638 isolated from sea sediment.</title>
        <authorList>
            <person name="Kim W."/>
        </authorList>
    </citation>
    <scope>NUCLEOTIDE SEQUENCE</scope>
    <source>
        <strain evidence="2">CAU 1638</strain>
    </source>
</reference>
<keyword evidence="1" id="KW-0472">Membrane</keyword>
<evidence type="ECO:0000313" key="2">
    <source>
        <dbReference type="EMBL" id="MCP9293036.1"/>
    </source>
</evidence>
<sequence length="117" mass="13117">MWDWPFLKATVWMWGAVLGDIIIVLGLWRATSMLTSSVHLEPRLGRKGYTVLFGLSFAASIFLEWAAIFLSLWEYTSAMPVLTIFSYEVGLSPIFQITVLPALSIFLASKGTKISRV</sequence>
<feature type="transmembrane region" description="Helical" evidence="1">
    <location>
        <begin position="84"/>
        <end position="108"/>
    </location>
</feature>
<keyword evidence="1" id="KW-1133">Transmembrane helix</keyword>
<keyword evidence="3" id="KW-1185">Reference proteome</keyword>
<protein>
    <submittedName>
        <fullName evidence="2">Uncharacterized protein</fullName>
    </submittedName>
</protein>
<gene>
    <name evidence="2" type="ORF">NM125_15705</name>
</gene>